<keyword evidence="1" id="KW-0472">Membrane</keyword>
<dbReference type="Proteomes" id="UP000198964">
    <property type="component" value="Unassembled WGS sequence"/>
</dbReference>
<name>A0A1I2LND1_9BACT</name>
<dbReference type="AlphaFoldDB" id="A0A1I2LND1"/>
<sequence length="390" mass="44814">MKKNKDLIYKQLKKITTSQHFVKSKISCDLLSYLVEASLEGRNPKEYTIGIELFGKKYEDTDKPDSNIRVYIHNVRKKLKAYYAEEGGKDPIVFVVEKGKYRVRFDSQKDHRPPKDNRFLLPFIISLSMLLVVGFLFIKQLNEEHNPWKKLPVWQSFADNDKRTLLVLGDYFVFSGNLPTGNVGIYRDFSINSEVEFEHLIDKNPELIQTLSKSHLTYLSKMAVFCQSSIYKVFAQTEGDIHVKLSSDLQPDDLKNNNIIFVGNYKNLGLFENIIRDLDFPFGISSTSEQLISADDPCAQIYEPEDSSAKETDYALVINTPGFSDNRFLFFLSSHDIGNISAVNQLTSPDYLLQLSQKHPKQLQSNDFKALYKVEGINKTDLSFELLRVD</sequence>
<organism evidence="2 3">
    <name type="scientific">Sunxiuqinia elliptica</name>
    <dbReference type="NCBI Taxonomy" id="655355"/>
    <lineage>
        <taxon>Bacteria</taxon>
        <taxon>Pseudomonadati</taxon>
        <taxon>Bacteroidota</taxon>
        <taxon>Bacteroidia</taxon>
        <taxon>Marinilabiliales</taxon>
        <taxon>Prolixibacteraceae</taxon>
        <taxon>Sunxiuqinia</taxon>
    </lineage>
</organism>
<reference evidence="2 3" key="1">
    <citation type="submission" date="2016-10" db="EMBL/GenBank/DDBJ databases">
        <authorList>
            <person name="de Groot N.N."/>
        </authorList>
    </citation>
    <scope>NUCLEOTIDE SEQUENCE [LARGE SCALE GENOMIC DNA]</scope>
    <source>
        <strain evidence="2 3">CGMCC 1.9156</strain>
    </source>
</reference>
<proteinExistence type="predicted"/>
<dbReference type="RefSeq" id="WP_093921555.1">
    <property type="nucleotide sequence ID" value="NZ_FONW01000016.1"/>
</dbReference>
<accession>A0A1I2LND1</accession>
<evidence type="ECO:0000256" key="1">
    <source>
        <dbReference type="SAM" id="Phobius"/>
    </source>
</evidence>
<keyword evidence="1" id="KW-1133">Transmembrane helix</keyword>
<evidence type="ECO:0000313" key="2">
    <source>
        <dbReference type="EMBL" id="SFF79970.1"/>
    </source>
</evidence>
<dbReference type="STRING" id="655355.SAMN05216283_11646"/>
<evidence type="ECO:0008006" key="4">
    <source>
        <dbReference type="Google" id="ProtNLM"/>
    </source>
</evidence>
<feature type="transmembrane region" description="Helical" evidence="1">
    <location>
        <begin position="119"/>
        <end position="138"/>
    </location>
</feature>
<protein>
    <recommendedName>
        <fullName evidence="4">Transcriptional regulatory protein, C terminal</fullName>
    </recommendedName>
</protein>
<evidence type="ECO:0000313" key="3">
    <source>
        <dbReference type="Proteomes" id="UP000198964"/>
    </source>
</evidence>
<gene>
    <name evidence="2" type="ORF">SAMN05216283_11646</name>
</gene>
<keyword evidence="3" id="KW-1185">Reference proteome</keyword>
<keyword evidence="1" id="KW-0812">Transmembrane</keyword>
<dbReference type="EMBL" id="FONW01000016">
    <property type="protein sequence ID" value="SFF79970.1"/>
    <property type="molecule type" value="Genomic_DNA"/>
</dbReference>